<accession>X1G615</accession>
<dbReference type="EMBL" id="BARU01020756">
    <property type="protein sequence ID" value="GAH52682.1"/>
    <property type="molecule type" value="Genomic_DNA"/>
</dbReference>
<protein>
    <submittedName>
        <fullName evidence="1">Uncharacterized protein</fullName>
    </submittedName>
</protein>
<sequence length="87" mass="9339">RHKAGEALGDPEASKRSAIDDIEDNEFSGELLHDYQQGVAESDNIGTGPPNAHGINTTLHDLQKDHTGNLLVDPSIIPDYSQAYGIS</sequence>
<proteinExistence type="predicted"/>
<name>X1G615_9ZZZZ</name>
<feature type="non-terminal residue" evidence="1">
    <location>
        <position position="1"/>
    </location>
</feature>
<gene>
    <name evidence="1" type="ORF">S03H2_34043</name>
</gene>
<evidence type="ECO:0000313" key="1">
    <source>
        <dbReference type="EMBL" id="GAH52682.1"/>
    </source>
</evidence>
<comment type="caution">
    <text evidence="1">The sequence shown here is derived from an EMBL/GenBank/DDBJ whole genome shotgun (WGS) entry which is preliminary data.</text>
</comment>
<organism evidence="1">
    <name type="scientific">marine sediment metagenome</name>
    <dbReference type="NCBI Taxonomy" id="412755"/>
    <lineage>
        <taxon>unclassified sequences</taxon>
        <taxon>metagenomes</taxon>
        <taxon>ecological metagenomes</taxon>
    </lineage>
</organism>
<reference evidence="1" key="1">
    <citation type="journal article" date="2014" name="Front. Microbiol.">
        <title>High frequency of phylogenetically diverse reductive dehalogenase-homologous genes in deep subseafloor sedimentary metagenomes.</title>
        <authorList>
            <person name="Kawai M."/>
            <person name="Futagami T."/>
            <person name="Toyoda A."/>
            <person name="Takaki Y."/>
            <person name="Nishi S."/>
            <person name="Hori S."/>
            <person name="Arai W."/>
            <person name="Tsubouchi T."/>
            <person name="Morono Y."/>
            <person name="Uchiyama I."/>
            <person name="Ito T."/>
            <person name="Fujiyama A."/>
            <person name="Inagaki F."/>
            <person name="Takami H."/>
        </authorList>
    </citation>
    <scope>NUCLEOTIDE SEQUENCE</scope>
    <source>
        <strain evidence="1">Expedition CK06-06</strain>
    </source>
</reference>
<dbReference type="AlphaFoldDB" id="X1G615"/>